<accession>A0A177L425</accession>
<gene>
    <name evidence="2" type="ORF">AWH49_18075</name>
</gene>
<evidence type="ECO:0000313" key="3">
    <source>
        <dbReference type="Proteomes" id="UP000076935"/>
    </source>
</evidence>
<organism evidence="2 3">
    <name type="scientific">Domibacillus aminovorans</name>
    <dbReference type="NCBI Taxonomy" id="29332"/>
    <lineage>
        <taxon>Bacteria</taxon>
        <taxon>Bacillati</taxon>
        <taxon>Bacillota</taxon>
        <taxon>Bacilli</taxon>
        <taxon>Bacillales</taxon>
        <taxon>Bacillaceae</taxon>
        <taxon>Domibacillus</taxon>
    </lineage>
</organism>
<comment type="caution">
    <text evidence="2">The sequence shown here is derived from an EMBL/GenBank/DDBJ whole genome shotgun (WGS) entry which is preliminary data.</text>
</comment>
<sequence length="279" mass="31352">MILFLIIRKKSVMVNMILLLILSLSGCTLGNIGQMEIIIFKIGKADSILLSTANKNVLIDTGKEENGKEIIKYLEEHKIDTLDYLIITHFDKDHVGGADTVLKNVEVLNVVTADYTRDSKQYKEYVAALKAKNQSATLLTENLTFKLGSAEFLVYPPQRSHYSEDNDYSLVISVQHGENSFLFAGDAEETRLTELIEQGNLEHTFLKVPHHGLYTHKSADFFELVNPQYAVITCSDKNSEEKVVAALEQLGTMVYLTKNGDIYIKSDGNEVTIKQEDIK</sequence>
<dbReference type="PANTHER" id="PTHR30619:SF1">
    <property type="entry name" value="RECOMBINATION PROTEIN 2"/>
    <property type="match status" value="1"/>
</dbReference>
<protein>
    <recommendedName>
        <fullName evidence="1">Metallo-beta-lactamase domain-containing protein</fullName>
    </recommendedName>
</protein>
<proteinExistence type="predicted"/>
<name>A0A177L425_9BACI</name>
<dbReference type="Pfam" id="PF00753">
    <property type="entry name" value="Lactamase_B"/>
    <property type="match status" value="1"/>
</dbReference>
<dbReference type="CDD" id="cd07731">
    <property type="entry name" value="ComA-like_MBL-fold"/>
    <property type="match status" value="1"/>
</dbReference>
<evidence type="ECO:0000313" key="2">
    <source>
        <dbReference type="EMBL" id="OAH60112.1"/>
    </source>
</evidence>
<dbReference type="SUPFAM" id="SSF56281">
    <property type="entry name" value="Metallo-hydrolase/oxidoreductase"/>
    <property type="match status" value="1"/>
</dbReference>
<dbReference type="InterPro" id="IPR052159">
    <property type="entry name" value="Competence_DNA_uptake"/>
</dbReference>
<dbReference type="AlphaFoldDB" id="A0A177L425"/>
<reference evidence="2 3" key="1">
    <citation type="submission" date="2016-01" db="EMBL/GenBank/DDBJ databases">
        <title>Investigation of taxonomic status of Bacillus aminovorans.</title>
        <authorList>
            <person name="Verma A."/>
            <person name="Pal Y."/>
            <person name="Krishnamurthi S."/>
        </authorList>
    </citation>
    <scope>NUCLEOTIDE SEQUENCE [LARGE SCALE GENOMIC DNA]</scope>
    <source>
        <strain evidence="2 3">DSM 1314</strain>
    </source>
</reference>
<feature type="domain" description="Metallo-beta-lactamase" evidence="1">
    <location>
        <begin position="44"/>
        <end position="236"/>
    </location>
</feature>
<keyword evidence="3" id="KW-1185">Reference proteome</keyword>
<dbReference type="SMART" id="SM00849">
    <property type="entry name" value="Lactamase_B"/>
    <property type="match status" value="1"/>
</dbReference>
<dbReference type="InterPro" id="IPR035681">
    <property type="entry name" value="ComA-like_MBL"/>
</dbReference>
<dbReference type="Gene3D" id="3.60.15.10">
    <property type="entry name" value="Ribonuclease Z/Hydroxyacylglutathione hydrolase-like"/>
    <property type="match status" value="1"/>
</dbReference>
<dbReference type="RefSeq" id="WP_063966383.1">
    <property type="nucleotide sequence ID" value="NZ_JBCNAN010000022.1"/>
</dbReference>
<dbReference type="InterPro" id="IPR036866">
    <property type="entry name" value="RibonucZ/Hydroxyglut_hydro"/>
</dbReference>
<dbReference type="InterPro" id="IPR001279">
    <property type="entry name" value="Metallo-B-lactamas"/>
</dbReference>
<dbReference type="Proteomes" id="UP000076935">
    <property type="component" value="Unassembled WGS sequence"/>
</dbReference>
<dbReference type="PANTHER" id="PTHR30619">
    <property type="entry name" value="DNA INTERNALIZATION/COMPETENCE PROTEIN COMEC/REC2"/>
    <property type="match status" value="1"/>
</dbReference>
<dbReference type="EMBL" id="LQWY01000053">
    <property type="protein sequence ID" value="OAH60112.1"/>
    <property type="molecule type" value="Genomic_DNA"/>
</dbReference>
<evidence type="ECO:0000259" key="1">
    <source>
        <dbReference type="SMART" id="SM00849"/>
    </source>
</evidence>